<dbReference type="Pfam" id="PF08958">
    <property type="entry name" value="DUF1871"/>
    <property type="match status" value="1"/>
</dbReference>
<comment type="caution">
    <text evidence="1">The sequence shown here is derived from an EMBL/GenBank/DDBJ whole genome shotgun (WGS) entry which is preliminary data.</text>
</comment>
<dbReference type="Proteomes" id="UP000003748">
    <property type="component" value="Unassembled WGS sequence"/>
</dbReference>
<dbReference type="Gene3D" id="1.10.340.20">
    <property type="entry name" value="Apc36109-like domain"/>
    <property type="match status" value="2"/>
</dbReference>
<dbReference type="HOGENOM" id="CLU_110648_0_0_0"/>
<accession>D4CS56</accession>
<evidence type="ECO:0008006" key="3">
    <source>
        <dbReference type="Google" id="ProtNLM"/>
    </source>
</evidence>
<dbReference type="SUPFAM" id="SSF116922">
    <property type="entry name" value="YugE-like"/>
    <property type="match status" value="2"/>
</dbReference>
<dbReference type="eggNOG" id="ENOG5033DAY">
    <property type="taxonomic scope" value="Bacteria"/>
</dbReference>
<reference evidence="1 2" key="1">
    <citation type="submission" date="2010-02" db="EMBL/GenBank/DDBJ databases">
        <authorList>
            <person name="Weinstock G."/>
            <person name="Sodergren E."/>
            <person name="Clifton S."/>
            <person name="Fulton L."/>
            <person name="Fulton B."/>
            <person name="Courtney L."/>
            <person name="Fronick C."/>
            <person name="Harrison M."/>
            <person name="Strong C."/>
            <person name="Farmer C."/>
            <person name="Delahaunty K."/>
            <person name="Markovic C."/>
            <person name="Hall O."/>
            <person name="Minx P."/>
            <person name="Tomlinson C."/>
            <person name="Mitreva M."/>
            <person name="Nelson J."/>
            <person name="Hou S."/>
            <person name="Wollam A."/>
            <person name="Pepin K.H."/>
            <person name="Johnson M."/>
            <person name="Bhonagiri V."/>
            <person name="Zhang X."/>
            <person name="Suruliraj S."/>
            <person name="Warren W."/>
            <person name="Chinwalla A."/>
            <person name="Mardis E.R."/>
            <person name="Wilson R.K."/>
        </authorList>
    </citation>
    <scope>NUCLEOTIDE SEQUENCE [LARGE SCALE GENOMIC DNA]</scope>
    <source>
        <strain evidence="1 2">ATCC 33693</strain>
    </source>
</reference>
<gene>
    <name evidence="1" type="ORF">FUSPEROL_00214</name>
</gene>
<evidence type="ECO:0000313" key="1">
    <source>
        <dbReference type="EMBL" id="EFE87768.1"/>
    </source>
</evidence>
<evidence type="ECO:0000313" key="2">
    <source>
        <dbReference type="Proteomes" id="UP000003748"/>
    </source>
</evidence>
<dbReference type="InterPro" id="IPR015053">
    <property type="entry name" value="DUF1871"/>
</dbReference>
<dbReference type="EMBL" id="ACJY01000025">
    <property type="protein sequence ID" value="EFE87768.1"/>
    <property type="molecule type" value="Genomic_DNA"/>
</dbReference>
<dbReference type="STRING" id="546275.FUSPEROL_00214"/>
<name>D4CS56_9FUSO</name>
<organism evidence="1 2">
    <name type="scientific">Fusobacterium periodonticum ATCC 33693</name>
    <dbReference type="NCBI Taxonomy" id="546275"/>
    <lineage>
        <taxon>Bacteria</taxon>
        <taxon>Fusobacteriati</taxon>
        <taxon>Fusobacteriota</taxon>
        <taxon>Fusobacteriia</taxon>
        <taxon>Fusobacteriales</taxon>
        <taxon>Fusobacteriaceae</taxon>
        <taxon>Fusobacterium</taxon>
    </lineage>
</organism>
<dbReference type="InterPro" id="IPR023162">
    <property type="entry name" value="Apc36109-like_dom_sf"/>
</dbReference>
<protein>
    <recommendedName>
        <fullName evidence="3">DUF1871 domain-containing protein</fullName>
    </recommendedName>
</protein>
<dbReference type="AlphaFoldDB" id="D4CS56"/>
<sequence length="218" mass="25913">MVIMMLSSNEKLIELIEFGNEIKEIINLWDPMGLIDFCPADEYETEVKGIRNLVVNNKNIDKKSLGQEIRNIFEYYFSNEYKSKQEIEEDIASKIIEKSKENKLNFILPNYYDTKKIIFKNQKEADIYINLRIKINKIIKLWDPLKIMDISFSNEYSYEINRIIEELSKNISAQDLAEKINKIFKNSYNELYEIEKNEEIKIARKILKAYNIEEGRGI</sequence>
<proteinExistence type="predicted"/>